<sequence>MMRVTGFIIFAAAVLIALVFVVIASFNRMPEPYASCLEQHRERPDIALGRIYDIDLILDEDRSNVDEGEHDGVGYRIITAHVQPASRAAGRGETLTCYEVDGHGSIVLDEETFRNMVGLDD</sequence>
<keyword evidence="2" id="KW-1185">Reference proteome</keyword>
<gene>
    <name evidence="1" type="ORF">SAMN04488052_10326</name>
</gene>
<organism evidence="1 2">
    <name type="scientific">Aquisalimonas asiatica</name>
    <dbReference type="NCBI Taxonomy" id="406100"/>
    <lineage>
        <taxon>Bacteria</taxon>
        <taxon>Pseudomonadati</taxon>
        <taxon>Pseudomonadota</taxon>
        <taxon>Gammaproteobacteria</taxon>
        <taxon>Chromatiales</taxon>
        <taxon>Ectothiorhodospiraceae</taxon>
        <taxon>Aquisalimonas</taxon>
    </lineage>
</organism>
<dbReference type="EMBL" id="FOEG01000003">
    <property type="protein sequence ID" value="SEO79066.1"/>
    <property type="molecule type" value="Genomic_DNA"/>
</dbReference>
<dbReference type="AlphaFoldDB" id="A0A1H8SKM0"/>
<proteinExistence type="predicted"/>
<evidence type="ECO:0000313" key="1">
    <source>
        <dbReference type="EMBL" id="SEO79066.1"/>
    </source>
</evidence>
<protein>
    <submittedName>
        <fullName evidence="1">Uncharacterized protein</fullName>
    </submittedName>
</protein>
<dbReference type="Proteomes" id="UP000199657">
    <property type="component" value="Unassembled WGS sequence"/>
</dbReference>
<dbReference type="RefSeq" id="WP_091642037.1">
    <property type="nucleotide sequence ID" value="NZ_FOEG01000003.1"/>
</dbReference>
<accession>A0A1H8SKM0</accession>
<name>A0A1H8SKM0_9GAMM</name>
<evidence type="ECO:0000313" key="2">
    <source>
        <dbReference type="Proteomes" id="UP000199657"/>
    </source>
</evidence>
<reference evidence="1 2" key="1">
    <citation type="submission" date="2016-10" db="EMBL/GenBank/DDBJ databases">
        <authorList>
            <person name="de Groot N.N."/>
        </authorList>
    </citation>
    <scope>NUCLEOTIDE SEQUENCE [LARGE SCALE GENOMIC DNA]</scope>
    <source>
        <strain evidence="1 2">CGMCC 1.6291</strain>
    </source>
</reference>